<dbReference type="Proteomes" id="UP001189429">
    <property type="component" value="Unassembled WGS sequence"/>
</dbReference>
<feature type="compositionally biased region" description="Basic and acidic residues" evidence="8">
    <location>
        <begin position="93"/>
        <end position="117"/>
    </location>
</feature>
<feature type="domain" description="Myosin motor" evidence="9">
    <location>
        <begin position="428"/>
        <end position="807"/>
    </location>
</feature>
<organism evidence="10 11">
    <name type="scientific">Prorocentrum cordatum</name>
    <dbReference type="NCBI Taxonomy" id="2364126"/>
    <lineage>
        <taxon>Eukaryota</taxon>
        <taxon>Sar</taxon>
        <taxon>Alveolata</taxon>
        <taxon>Dinophyceae</taxon>
        <taxon>Prorocentrales</taxon>
        <taxon>Prorocentraceae</taxon>
        <taxon>Prorocentrum</taxon>
    </lineage>
</organism>
<feature type="compositionally biased region" description="Low complexity" evidence="8">
    <location>
        <begin position="389"/>
        <end position="400"/>
    </location>
</feature>
<dbReference type="Gene3D" id="1.20.5.4820">
    <property type="match status" value="1"/>
</dbReference>
<feature type="compositionally biased region" description="Low complexity" evidence="8">
    <location>
        <begin position="327"/>
        <end position="343"/>
    </location>
</feature>
<keyword evidence="1" id="KW-0547">Nucleotide-binding</keyword>
<evidence type="ECO:0000256" key="5">
    <source>
        <dbReference type="ARBA" id="ARBA00023203"/>
    </source>
</evidence>
<feature type="compositionally biased region" description="Basic residues" evidence="8">
    <location>
        <begin position="170"/>
        <end position="180"/>
    </location>
</feature>
<reference evidence="10" key="1">
    <citation type="submission" date="2023-10" db="EMBL/GenBank/DDBJ databases">
        <authorList>
            <person name="Chen Y."/>
            <person name="Shah S."/>
            <person name="Dougan E. K."/>
            <person name="Thang M."/>
            <person name="Chan C."/>
        </authorList>
    </citation>
    <scope>NUCLEOTIDE SEQUENCE [LARGE SCALE GENOMIC DNA]</scope>
</reference>
<evidence type="ECO:0000256" key="8">
    <source>
        <dbReference type="SAM" id="MobiDB-lite"/>
    </source>
</evidence>
<dbReference type="SMART" id="SM00242">
    <property type="entry name" value="MYSc"/>
    <property type="match status" value="1"/>
</dbReference>
<feature type="compositionally biased region" description="Low complexity" evidence="8">
    <location>
        <begin position="605"/>
        <end position="627"/>
    </location>
</feature>
<evidence type="ECO:0000256" key="7">
    <source>
        <dbReference type="SAM" id="Coils"/>
    </source>
</evidence>
<dbReference type="InterPro" id="IPR027417">
    <property type="entry name" value="P-loop_NTPase"/>
</dbReference>
<evidence type="ECO:0000256" key="1">
    <source>
        <dbReference type="ARBA" id="ARBA00022741"/>
    </source>
</evidence>
<keyword evidence="11" id="KW-1185">Reference proteome</keyword>
<feature type="compositionally biased region" description="Polar residues" evidence="8">
    <location>
        <begin position="10"/>
        <end position="24"/>
    </location>
</feature>
<feature type="compositionally biased region" description="Basic and acidic residues" evidence="8">
    <location>
        <begin position="184"/>
        <end position="203"/>
    </location>
</feature>
<evidence type="ECO:0000313" key="10">
    <source>
        <dbReference type="EMBL" id="CAK0866646.1"/>
    </source>
</evidence>
<feature type="compositionally biased region" description="Basic residues" evidence="8">
    <location>
        <begin position="287"/>
        <end position="297"/>
    </location>
</feature>
<name>A0ABN9V1P0_9DINO</name>
<evidence type="ECO:0000256" key="3">
    <source>
        <dbReference type="ARBA" id="ARBA00023123"/>
    </source>
</evidence>
<gene>
    <name evidence="10" type="ORF">PCOR1329_LOCUS53776</name>
</gene>
<keyword evidence="7" id="KW-0175">Coiled coil</keyword>
<dbReference type="PANTHER" id="PTHR13140:SF706">
    <property type="entry name" value="DILUTE CLASS UNCONVENTIONAL MYOSIN, ISOFORM C"/>
    <property type="match status" value="1"/>
</dbReference>
<evidence type="ECO:0000256" key="4">
    <source>
        <dbReference type="ARBA" id="ARBA00023175"/>
    </source>
</evidence>
<comment type="caution">
    <text evidence="6">Lacks conserved residue(s) required for the propagation of feature annotation.</text>
</comment>
<feature type="region of interest" description="Disordered" evidence="8">
    <location>
        <begin position="377"/>
        <end position="425"/>
    </location>
</feature>
<comment type="caution">
    <text evidence="10">The sequence shown here is derived from an EMBL/GenBank/DDBJ whole genome shotgun (WGS) entry which is preliminary data.</text>
</comment>
<dbReference type="SMART" id="SM00015">
    <property type="entry name" value="IQ"/>
    <property type="match status" value="4"/>
</dbReference>
<evidence type="ECO:0000313" key="11">
    <source>
        <dbReference type="Proteomes" id="UP001189429"/>
    </source>
</evidence>
<protein>
    <recommendedName>
        <fullName evidence="9">Myosin motor domain-containing protein</fullName>
    </recommendedName>
</protein>
<keyword evidence="2" id="KW-0067">ATP-binding</keyword>
<feature type="compositionally biased region" description="Gly residues" evidence="8">
    <location>
        <begin position="313"/>
        <end position="326"/>
    </location>
</feature>
<dbReference type="EMBL" id="CAUYUJ010016559">
    <property type="protein sequence ID" value="CAK0866646.1"/>
    <property type="molecule type" value="Genomic_DNA"/>
</dbReference>
<feature type="compositionally biased region" description="Basic and acidic residues" evidence="8">
    <location>
        <begin position="413"/>
        <end position="425"/>
    </location>
</feature>
<keyword evidence="3 6" id="KW-0518">Myosin</keyword>
<dbReference type="SUPFAM" id="SSF52540">
    <property type="entry name" value="P-loop containing nucleoside triphosphate hydrolases"/>
    <property type="match status" value="1"/>
</dbReference>
<dbReference type="PANTHER" id="PTHR13140">
    <property type="entry name" value="MYOSIN"/>
    <property type="match status" value="1"/>
</dbReference>
<comment type="similarity">
    <text evidence="6">Belongs to the TRAFAC class myosin-kinesin ATPase superfamily. Myosin family.</text>
</comment>
<proteinExistence type="inferred from homology"/>
<dbReference type="Gene3D" id="1.20.58.530">
    <property type="match status" value="1"/>
</dbReference>
<feature type="coiled-coil region" evidence="7">
    <location>
        <begin position="999"/>
        <end position="1033"/>
    </location>
</feature>
<evidence type="ECO:0000259" key="9">
    <source>
        <dbReference type="PROSITE" id="PS51456"/>
    </source>
</evidence>
<sequence>MLRIRRSFDGENQSGGMNQFCSRSSTRHLHQHGAGAPGGEPVPEPARPLQPRDAAELLPRRGRCRRLAGGEAGAAPRLRRGREGAPGHLRARRVADRVDQRRERRGQDGDHQVRDAVPRPGWGGGRRGVEGRERRRHVQGRAAGPGLQPSPGGLREREDPEERQLVPLRQVHRAAVRRGSARVVGERPAGRSPHQDVPPREGARAPPAGGRADLPHLLPGPGGRQLADPADDGGPASQPRGSEPDAGDEQGRPGPAAGRRRGGRRCAGGLPGVPRGVLRLPRELRGHRAAALRRGRGVRGDAVGDEGRRPRLGGAGRPGHGRGGAAPGEPALHGAPQRGLPGLAAGGRDGGGPALRQGPAAGGVLAARGGGGGAVGGAVLEDDAGPGRAEAAPHPQHHAAGCGQPRRAGSAPLRRDLRPRRAEDERVHLGRGEHATFCGVLDIFGFEFFQTNSFEQLCINYTNELLQQYFNEFIFENEAALYREEGIAWEPEDFPDNASIVALLHERVRGVLPMLEEECFSIGGSSDRWGSKLIKEHEGHKNFSIIRNKQGVFVLQHFAGPVTYTVDGFLEKNKDELSTDILACMRSSRKPFVSARFSEGDRVFGSGPRRGAAGEAAAGAPLGSPRAPGGGGGERVLRAKRYTVSSEFREQLHELLGQIHQTVPHFVRCIKPNPKNRPFEEARAGEAPRPLFSRAQVAEQLSYQGVLEAVRVARAGYPVRFAHGDFYVEFGCLVCPKLRAHLEAEAQAAGEFTAAAVQQMLESGEMQAALSSGAEPARRGWALGRTRVFLKQEPSNALRVALGRARHAAATRLQAAARRRAASRRYARFSWALRRLQACWRGAVVRGEMWREKREAAATLLAAAARTLRARQRFHTARRAALVSQAWGRMRWCRKRYLADRARLTQLQRWWRSLQKRRRWRNLQQNMLRIQRCWRGSRGRLQALELKVRSHRLKVAVRALLRLRRRSLAQREWRAKMMQFYLHREPVPAPSRELVLRDITRLRTEYEAMYKEVQSFRAERAEWERRLEALRSQAWTRVRGMFTAEPA</sequence>
<feature type="region of interest" description="Disordered" evidence="8">
    <location>
        <begin position="1"/>
        <end position="359"/>
    </location>
</feature>
<dbReference type="PROSITE" id="PS51456">
    <property type="entry name" value="MYOSIN_MOTOR"/>
    <property type="match status" value="1"/>
</dbReference>
<feature type="compositionally biased region" description="Gly residues" evidence="8">
    <location>
        <begin position="344"/>
        <end position="353"/>
    </location>
</feature>
<keyword evidence="5 6" id="KW-0009">Actin-binding</keyword>
<feature type="region of interest" description="Disordered" evidence="8">
    <location>
        <begin position="604"/>
        <end position="634"/>
    </location>
</feature>
<dbReference type="Pfam" id="PF00063">
    <property type="entry name" value="Myosin_head"/>
    <property type="match status" value="1"/>
</dbReference>
<keyword evidence="4" id="KW-0505">Motor protein</keyword>
<dbReference type="InterPro" id="IPR001609">
    <property type="entry name" value="Myosin_head_motor_dom-like"/>
</dbReference>
<dbReference type="InterPro" id="IPR000048">
    <property type="entry name" value="IQ_motif_EF-hand-BS"/>
</dbReference>
<accession>A0ABN9V1P0</accession>
<dbReference type="InterPro" id="IPR036961">
    <property type="entry name" value="Kinesin_motor_dom_sf"/>
</dbReference>
<evidence type="ECO:0000256" key="6">
    <source>
        <dbReference type="PROSITE-ProRule" id="PRU00782"/>
    </source>
</evidence>
<feature type="compositionally biased region" description="Basic and acidic residues" evidence="8">
    <location>
        <begin position="154"/>
        <end position="164"/>
    </location>
</feature>
<evidence type="ECO:0000256" key="2">
    <source>
        <dbReference type="ARBA" id="ARBA00022840"/>
    </source>
</evidence>
<dbReference type="Gene3D" id="3.40.850.10">
    <property type="entry name" value="Kinesin motor domain"/>
    <property type="match status" value="1"/>
</dbReference>